<protein>
    <submittedName>
        <fullName evidence="1">Flagellar protein</fullName>
    </submittedName>
</protein>
<keyword evidence="1" id="KW-0282">Flagellum</keyword>
<dbReference type="Pfam" id="PF12611">
    <property type="entry name" value="Flagellar_put"/>
    <property type="match status" value="1"/>
</dbReference>
<keyword evidence="1" id="KW-0966">Cell projection</keyword>
<sequence>MHVQKTFIPPVGFKQTNASVTNTENGLEFRKHLKEAVEFENRPLAISKHAKERLQQRNIDISEANWDKISEKIKQAKDMGVNESLVLLKNAALIVSAKNETVITAMNRQEATKQIFTNINGTIIIDEI</sequence>
<accession>A0A9E8LXQ5</accession>
<dbReference type="Proteomes" id="UP001164718">
    <property type="component" value="Chromosome"/>
</dbReference>
<dbReference type="NCBIfam" id="TIGR02530">
    <property type="entry name" value="flg_new"/>
    <property type="match status" value="1"/>
</dbReference>
<keyword evidence="2" id="KW-1185">Reference proteome</keyword>
<dbReference type="RefSeq" id="WP_275418519.1">
    <property type="nucleotide sequence ID" value="NZ_CP106878.1"/>
</dbReference>
<dbReference type="InterPro" id="IPR013367">
    <property type="entry name" value="Flagellar_put"/>
</dbReference>
<dbReference type="AlphaFoldDB" id="A0A9E8LXQ5"/>
<evidence type="ECO:0000313" key="1">
    <source>
        <dbReference type="EMBL" id="WAA10719.1"/>
    </source>
</evidence>
<evidence type="ECO:0000313" key="2">
    <source>
        <dbReference type="Proteomes" id="UP001164718"/>
    </source>
</evidence>
<gene>
    <name evidence="1" type="ORF">OE104_05220</name>
</gene>
<dbReference type="EMBL" id="CP106878">
    <property type="protein sequence ID" value="WAA10719.1"/>
    <property type="molecule type" value="Genomic_DNA"/>
</dbReference>
<reference evidence="1" key="1">
    <citation type="submission" date="2022-09" db="EMBL/GenBank/DDBJ databases">
        <title>Complete Genomes of Fervidibacillus albus and Fervidibacillus halotolerans isolated from tidal flat sediments.</title>
        <authorList>
            <person name="Kwon K.K."/>
            <person name="Yang S.-H."/>
            <person name="Park M.J."/>
            <person name="Oh H.-M."/>
        </authorList>
    </citation>
    <scope>NUCLEOTIDE SEQUENCE</scope>
    <source>
        <strain evidence="1">MEBiC13591</strain>
    </source>
</reference>
<proteinExistence type="predicted"/>
<keyword evidence="1" id="KW-0969">Cilium</keyword>
<organism evidence="1 2">
    <name type="scientific">Fervidibacillus albus</name>
    <dbReference type="NCBI Taxonomy" id="2980026"/>
    <lineage>
        <taxon>Bacteria</taxon>
        <taxon>Bacillati</taxon>
        <taxon>Bacillota</taxon>
        <taxon>Bacilli</taxon>
        <taxon>Bacillales</taxon>
        <taxon>Bacillaceae</taxon>
        <taxon>Fervidibacillus</taxon>
    </lineage>
</organism>
<dbReference type="KEGG" id="faf:OE104_05220"/>
<name>A0A9E8LXQ5_9BACI</name>